<evidence type="ECO:0000256" key="9">
    <source>
        <dbReference type="PIRSR" id="PIRSR601765-1"/>
    </source>
</evidence>
<feature type="binding site" evidence="9">
    <location>
        <position position="150"/>
    </location>
    <ligand>
        <name>Zn(2+)</name>
        <dbReference type="ChEBI" id="CHEBI:29105"/>
    </ligand>
</feature>
<evidence type="ECO:0000256" key="1">
    <source>
        <dbReference type="ARBA" id="ARBA00006217"/>
    </source>
</evidence>
<evidence type="ECO:0000256" key="4">
    <source>
        <dbReference type="ARBA" id="ARBA00022723"/>
    </source>
</evidence>
<accession>A0AAV2YGG9</accession>
<keyword evidence="6" id="KW-0456">Lyase</keyword>
<organism evidence="10 11">
    <name type="scientific">Lagenidium giganteum</name>
    <dbReference type="NCBI Taxonomy" id="4803"/>
    <lineage>
        <taxon>Eukaryota</taxon>
        <taxon>Sar</taxon>
        <taxon>Stramenopiles</taxon>
        <taxon>Oomycota</taxon>
        <taxon>Peronosporomycetes</taxon>
        <taxon>Pythiales</taxon>
        <taxon>Pythiaceae</taxon>
    </lineage>
</organism>
<dbReference type="Gene3D" id="3.40.1050.10">
    <property type="entry name" value="Carbonic anhydrase"/>
    <property type="match status" value="1"/>
</dbReference>
<dbReference type="GO" id="GO:0015976">
    <property type="term" value="P:carbon utilization"/>
    <property type="evidence" value="ECO:0007669"/>
    <property type="project" value="InterPro"/>
</dbReference>
<protein>
    <recommendedName>
        <fullName evidence="3">Carbonic anhydrase</fullName>
        <ecNumber evidence="2">4.2.1.1</ecNumber>
    </recommendedName>
    <alternativeName>
        <fullName evidence="7">Carbonate dehydratase</fullName>
    </alternativeName>
</protein>
<keyword evidence="4 9" id="KW-0479">Metal-binding</keyword>
<reference evidence="10" key="2">
    <citation type="journal article" date="2023" name="Microbiol Resour">
        <title>Decontamination and Annotation of the Draft Genome Sequence of the Oomycete Lagenidium giganteum ARSEF 373.</title>
        <authorList>
            <person name="Morgan W.R."/>
            <person name="Tartar A."/>
        </authorList>
    </citation>
    <scope>NUCLEOTIDE SEQUENCE</scope>
    <source>
        <strain evidence="10">ARSEF 373</strain>
    </source>
</reference>
<dbReference type="PROSITE" id="PS00705">
    <property type="entry name" value="PROK_CO2_ANHYDRASE_2"/>
    <property type="match status" value="1"/>
</dbReference>
<dbReference type="EMBL" id="DAKRPA010000355">
    <property type="protein sequence ID" value="DAZ93003.1"/>
    <property type="molecule type" value="Genomic_DNA"/>
</dbReference>
<comment type="catalytic activity">
    <reaction evidence="8">
        <text>hydrogencarbonate + H(+) = CO2 + H2O</text>
        <dbReference type="Rhea" id="RHEA:10748"/>
        <dbReference type="ChEBI" id="CHEBI:15377"/>
        <dbReference type="ChEBI" id="CHEBI:15378"/>
        <dbReference type="ChEBI" id="CHEBI:16526"/>
        <dbReference type="ChEBI" id="CHEBI:17544"/>
        <dbReference type="EC" id="4.2.1.1"/>
    </reaction>
</comment>
<comment type="caution">
    <text evidence="10">The sequence shown here is derived from an EMBL/GenBank/DDBJ whole genome shotgun (WGS) entry which is preliminary data.</text>
</comment>
<evidence type="ECO:0000256" key="6">
    <source>
        <dbReference type="ARBA" id="ARBA00023239"/>
    </source>
</evidence>
<evidence type="ECO:0000313" key="11">
    <source>
        <dbReference type="Proteomes" id="UP001146120"/>
    </source>
</evidence>
<evidence type="ECO:0000313" key="10">
    <source>
        <dbReference type="EMBL" id="DAZ93003.1"/>
    </source>
</evidence>
<dbReference type="SMART" id="SM00947">
    <property type="entry name" value="Pro_CA"/>
    <property type="match status" value="1"/>
</dbReference>
<dbReference type="GO" id="GO:0004089">
    <property type="term" value="F:carbonate dehydratase activity"/>
    <property type="evidence" value="ECO:0007669"/>
    <property type="project" value="UniProtKB-EC"/>
</dbReference>
<dbReference type="PANTHER" id="PTHR11002:SF76">
    <property type="entry name" value="CARBONIC ANHYDRASE"/>
    <property type="match status" value="1"/>
</dbReference>
<dbReference type="GO" id="GO:0008270">
    <property type="term" value="F:zinc ion binding"/>
    <property type="evidence" value="ECO:0007669"/>
    <property type="project" value="InterPro"/>
</dbReference>
<sequence>MQNDVDSIQCIIENNKKWRHSMTQKGLQDMPACGGGSCGQHCGHQAHSYLEHTGSIHSLLANNQRWRNQKQEADSQFFERMAESQRPRYLWIGCSDSRVPAEEITGLHPGEMFVHRNVANLVVSNDINALAVVQFAVEKLHVRDIIVCGHYGCGGVRAAMDNQQLGLLDNWLRNIRDVCRLHWDELVAIKNSHARFNRLVELNIQEQCLNIFKINMVQRHQLNYGVPRIHGLVYNLKNGELKELDIDYQGYLDRYSGIYRLHSFPSDGIPEERWQLQRNLMTNLIEGHEEDNDHVSVRYLERMMRREKTMFTDAEIRECIGRARQEEGDSASPFVKIAVVLSFFSAVTESTESTESSESAV</sequence>
<dbReference type="SUPFAM" id="SSF53056">
    <property type="entry name" value="beta-carbonic anhydrase, cab"/>
    <property type="match status" value="1"/>
</dbReference>
<dbReference type="InterPro" id="IPR036874">
    <property type="entry name" value="Carbonic_anhydrase_sf"/>
</dbReference>
<dbReference type="FunFam" id="3.40.1050.10:FF:000001">
    <property type="entry name" value="Carbonic anhydrase"/>
    <property type="match status" value="1"/>
</dbReference>
<evidence type="ECO:0000256" key="3">
    <source>
        <dbReference type="ARBA" id="ARBA00014628"/>
    </source>
</evidence>
<evidence type="ECO:0000256" key="7">
    <source>
        <dbReference type="ARBA" id="ARBA00031969"/>
    </source>
</evidence>
<dbReference type="InterPro" id="IPR015892">
    <property type="entry name" value="Carbonic_anhydrase_CS"/>
</dbReference>
<feature type="binding site" evidence="9">
    <location>
        <position position="94"/>
    </location>
    <ligand>
        <name>Zn(2+)</name>
        <dbReference type="ChEBI" id="CHEBI:29105"/>
    </ligand>
</feature>
<comment type="similarity">
    <text evidence="1">Belongs to the beta-class carbonic anhydrase family.</text>
</comment>
<dbReference type="Proteomes" id="UP001146120">
    <property type="component" value="Unassembled WGS sequence"/>
</dbReference>
<dbReference type="EC" id="4.2.1.1" evidence="2"/>
<evidence type="ECO:0000256" key="8">
    <source>
        <dbReference type="ARBA" id="ARBA00048348"/>
    </source>
</evidence>
<dbReference type="PANTHER" id="PTHR11002">
    <property type="entry name" value="CARBONIC ANHYDRASE"/>
    <property type="match status" value="1"/>
</dbReference>
<evidence type="ECO:0000256" key="2">
    <source>
        <dbReference type="ARBA" id="ARBA00012925"/>
    </source>
</evidence>
<comment type="cofactor">
    <cofactor evidence="9">
        <name>Zn(2+)</name>
        <dbReference type="ChEBI" id="CHEBI:29105"/>
    </cofactor>
    <text evidence="9">Binds 1 zinc ion per subunit.</text>
</comment>
<keyword evidence="5 9" id="KW-0862">Zinc</keyword>
<dbReference type="AlphaFoldDB" id="A0AAV2YGG9"/>
<dbReference type="InterPro" id="IPR001765">
    <property type="entry name" value="Carbonic_anhydrase"/>
</dbReference>
<proteinExistence type="inferred from homology"/>
<name>A0AAV2YGG9_9STRA</name>
<gene>
    <name evidence="10" type="ORF">N0F65_006572</name>
</gene>
<evidence type="ECO:0000256" key="5">
    <source>
        <dbReference type="ARBA" id="ARBA00022833"/>
    </source>
</evidence>
<keyword evidence="11" id="KW-1185">Reference proteome</keyword>
<feature type="binding site" evidence="9">
    <location>
        <position position="153"/>
    </location>
    <ligand>
        <name>Zn(2+)</name>
        <dbReference type="ChEBI" id="CHEBI:29105"/>
    </ligand>
</feature>
<dbReference type="PROSITE" id="PS00704">
    <property type="entry name" value="PROK_CO2_ANHYDRASE_1"/>
    <property type="match status" value="1"/>
</dbReference>
<dbReference type="Pfam" id="PF00484">
    <property type="entry name" value="Pro_CA"/>
    <property type="match status" value="1"/>
</dbReference>
<dbReference type="CDD" id="cd00883">
    <property type="entry name" value="beta_CA_cladeA"/>
    <property type="match status" value="1"/>
</dbReference>
<feature type="binding site" evidence="9">
    <location>
        <position position="96"/>
    </location>
    <ligand>
        <name>Zn(2+)</name>
        <dbReference type="ChEBI" id="CHEBI:29105"/>
    </ligand>
</feature>
<reference evidence="10" key="1">
    <citation type="submission" date="2022-11" db="EMBL/GenBank/DDBJ databases">
        <authorList>
            <person name="Morgan W.R."/>
            <person name="Tartar A."/>
        </authorList>
    </citation>
    <scope>NUCLEOTIDE SEQUENCE</scope>
    <source>
        <strain evidence="10">ARSEF 373</strain>
    </source>
</reference>